<organism evidence="1 2">
    <name type="scientific">Bacteroides intestinalis</name>
    <dbReference type="NCBI Taxonomy" id="329854"/>
    <lineage>
        <taxon>Bacteria</taxon>
        <taxon>Pseudomonadati</taxon>
        <taxon>Bacteroidota</taxon>
        <taxon>Bacteroidia</taxon>
        <taxon>Bacteroidales</taxon>
        <taxon>Bacteroidaceae</taxon>
        <taxon>Bacteroides</taxon>
    </lineage>
</organism>
<protein>
    <submittedName>
        <fullName evidence="1">DUF4450 domain-containing protein</fullName>
    </submittedName>
</protein>
<dbReference type="RefSeq" id="WP_022391345.1">
    <property type="nucleotide sequence ID" value="NZ_QRZF01000022.1"/>
</dbReference>
<dbReference type="InterPro" id="IPR028028">
    <property type="entry name" value="DUF4450"/>
</dbReference>
<dbReference type="EMBL" id="QRZF01000022">
    <property type="protein sequence ID" value="RGV48648.1"/>
    <property type="molecule type" value="Genomic_DNA"/>
</dbReference>
<sequence length="226" mass="25404">MRRSITILLLLVLVLMEVKAQVLPFRLSKGSGTFRLGIVAGDESRWLDECSLKKTGDRIYIIKDALLEKGEVRLVICPLADTKGFVMEVSGSRLPQNISLCWAFGACNEDETLSKEGNIISPGACRDNVFSDEENAVTVYYGESMGLRVTSGIMPIGSELRLSDAHQQKTPLELYHSGKKTDAPVLSGFYSWTAQENCYFCFYKQNAKADYNYFMLPELFLKENKR</sequence>
<comment type="caution">
    <text evidence="1">The sequence shown here is derived from an EMBL/GenBank/DDBJ whole genome shotgun (WGS) entry which is preliminary data.</text>
</comment>
<gene>
    <name evidence="1" type="ORF">DWW10_22100</name>
</gene>
<evidence type="ECO:0000313" key="1">
    <source>
        <dbReference type="EMBL" id="RGV48648.1"/>
    </source>
</evidence>
<dbReference type="Proteomes" id="UP000283850">
    <property type="component" value="Unassembled WGS sequence"/>
</dbReference>
<dbReference type="AlphaFoldDB" id="A0A412XUK9"/>
<dbReference type="CDD" id="cd11747">
    <property type="entry name" value="GH94N_like_1"/>
    <property type="match status" value="1"/>
</dbReference>
<dbReference type="Pfam" id="PF14614">
    <property type="entry name" value="DUF4450"/>
    <property type="match status" value="1"/>
</dbReference>
<evidence type="ECO:0000313" key="2">
    <source>
        <dbReference type="Proteomes" id="UP000283850"/>
    </source>
</evidence>
<name>A0A412XUK9_9BACE</name>
<proteinExistence type="predicted"/>
<reference evidence="1 2" key="1">
    <citation type="submission" date="2018-08" db="EMBL/GenBank/DDBJ databases">
        <title>A genome reference for cultivated species of the human gut microbiota.</title>
        <authorList>
            <person name="Zou Y."/>
            <person name="Xue W."/>
            <person name="Luo G."/>
        </authorList>
    </citation>
    <scope>NUCLEOTIDE SEQUENCE [LARGE SCALE GENOMIC DNA]</scope>
    <source>
        <strain evidence="1 2">AF14-32</strain>
    </source>
</reference>
<accession>A0A412XUK9</accession>